<dbReference type="EnsemblPlants" id="Pp3c4_26270V3.1">
    <property type="protein sequence ID" value="Pp3c4_26270V3.1"/>
    <property type="gene ID" value="Pp3c4_26270"/>
</dbReference>
<dbReference type="AlphaFoldDB" id="A0A2K1KQ11"/>
<sequence length="739" mass="80233">MESETTGNEANVVKEGDPKEVRKEGLQEQEAVAVFAAVDLAKEKLESVPIRKERLQKLMADLELQRLTIVNYTLEWKEFEDHFVELESIMQKRLDDLVAKEKAFEIKYQEMLKALDNRDEALSLREKATLSRVQEQKDSAFASLFEEKRKWLEERSHIEAESAFKGPLINGVSAETTSSKPESPRPTGTAITNGPDLNPQAMEIDGSSPAKPAGSTTITPVEHGGGANGPVPARQSDNIIIIAPVTSNTDSPPTINTFTNNAPAHAPKAVVPEVHVRPQLQAFCEIMDGDGLRKYIVDHRKDVGALRNELPSALQCAIDPACMVLGALEGYHLPESASVTMINPSLRQQGNSEKDKESGVSANRRACILLLECLVLVLADTVLGADHPVVPTNVKESAKQVADQWKSRIDLQGDAAGYSLDAQAFLQLVATFGFATEYKDDELCKLVTPVARRRQTPALCQSLGLSAEIPAAGRVEAEAGQKRQANRRSLICSLFRNNGSRLAHSLVKSLSKVVPKIRTVNSKDWKQLSSCSGAAQHTLQKIYSQSIVKELNESERVKNDATVKELAALKAVPKCIEEYQLQSQYPSMPLQRRVAQLEKAKSDRKKAAVAVKAQTKRPRASNGAGAGYAAITNANNNDNRSYCRGSTGRGQYGSVGVTGYCMQVQNTYNCRGPGGCSITYAGGNRSPVSLSSTYLFSPDGLGSPVCGSSGYTNPTNSYSGYQFGSGLPPPPAYQASFLH</sequence>
<dbReference type="Gramene" id="Pp3c4_26270V3.2">
    <property type="protein sequence ID" value="Pp3c4_26270V3.2"/>
    <property type="gene ID" value="Pp3c4_26270"/>
</dbReference>
<evidence type="ECO:0000313" key="6">
    <source>
        <dbReference type="EMBL" id="PNR55882.1"/>
    </source>
</evidence>
<gene>
    <name evidence="6" type="ORF">PHYPA_006779</name>
</gene>
<proteinExistence type="inferred from homology"/>
<evidence type="ECO:0000256" key="5">
    <source>
        <dbReference type="SAM" id="MobiDB-lite"/>
    </source>
</evidence>
<dbReference type="FunCoup" id="A0A2K1KQ11">
    <property type="interactions" value="2929"/>
</dbReference>
<dbReference type="Pfam" id="PF07899">
    <property type="entry name" value="Frigida"/>
    <property type="match status" value="2"/>
</dbReference>
<evidence type="ECO:0000256" key="3">
    <source>
        <dbReference type="ARBA" id="ARBA00023089"/>
    </source>
</evidence>
<feature type="compositionally biased region" description="Basic and acidic residues" evidence="5">
    <location>
        <begin position="12"/>
        <end position="21"/>
    </location>
</feature>
<dbReference type="GO" id="GO:0030154">
    <property type="term" value="P:cell differentiation"/>
    <property type="evidence" value="ECO:0007669"/>
    <property type="project" value="UniProtKB-KW"/>
</dbReference>
<name>A0A2K1KQ11_PHYPA</name>
<organism evidence="6">
    <name type="scientific">Physcomitrium patens</name>
    <name type="common">Spreading-leaved earth moss</name>
    <name type="synonym">Physcomitrella patens</name>
    <dbReference type="NCBI Taxonomy" id="3218"/>
    <lineage>
        <taxon>Eukaryota</taxon>
        <taxon>Viridiplantae</taxon>
        <taxon>Streptophyta</taxon>
        <taxon>Embryophyta</taxon>
        <taxon>Bryophyta</taxon>
        <taxon>Bryophytina</taxon>
        <taxon>Bryopsida</taxon>
        <taxon>Funariidae</taxon>
        <taxon>Funariales</taxon>
        <taxon>Funariaceae</taxon>
        <taxon>Physcomitrium</taxon>
    </lineage>
</organism>
<dbReference type="InParanoid" id="A0A2K1KQ11"/>
<keyword evidence="4" id="KW-0217">Developmental protein</keyword>
<evidence type="ECO:0000313" key="7">
    <source>
        <dbReference type="EnsemblPlants" id="Pp3c4_26270V3.1"/>
    </source>
</evidence>
<evidence type="ECO:0000256" key="2">
    <source>
        <dbReference type="ARBA" id="ARBA00022782"/>
    </source>
</evidence>
<feature type="region of interest" description="Disordered" evidence="5">
    <location>
        <begin position="1"/>
        <end position="21"/>
    </location>
</feature>
<reference evidence="7" key="3">
    <citation type="submission" date="2020-12" db="UniProtKB">
        <authorList>
            <consortium name="EnsemblPlants"/>
        </authorList>
    </citation>
    <scope>IDENTIFICATION</scope>
</reference>
<protein>
    <recommendedName>
        <fullName evidence="4">FRIGIDA-like protein</fullName>
    </recommendedName>
</protein>
<dbReference type="EMBL" id="ABEU02000004">
    <property type="protein sequence ID" value="PNR55882.1"/>
    <property type="molecule type" value="Genomic_DNA"/>
</dbReference>
<keyword evidence="8" id="KW-1185">Reference proteome</keyword>
<keyword evidence="3 4" id="KW-0287">Flowering</keyword>
<dbReference type="EnsemblPlants" id="Pp3c4_26270V3.2">
    <property type="protein sequence ID" value="Pp3c4_26270V3.2"/>
    <property type="gene ID" value="Pp3c4_26270"/>
</dbReference>
<dbReference type="PANTHER" id="PTHR31791:SF4">
    <property type="entry name" value="FRIGIDA-LIKE PROTEIN 3"/>
    <property type="match status" value="1"/>
</dbReference>
<dbReference type="PANTHER" id="PTHR31791">
    <property type="entry name" value="FRIGIDA-LIKE PROTEIN 3-RELATED"/>
    <property type="match status" value="1"/>
</dbReference>
<keyword evidence="2 4" id="KW-0221">Differentiation</keyword>
<dbReference type="Proteomes" id="UP000006727">
    <property type="component" value="Chromosome 4"/>
</dbReference>
<reference evidence="6 8" key="1">
    <citation type="journal article" date="2008" name="Science">
        <title>The Physcomitrella genome reveals evolutionary insights into the conquest of land by plants.</title>
        <authorList>
            <person name="Rensing S."/>
            <person name="Lang D."/>
            <person name="Zimmer A."/>
            <person name="Terry A."/>
            <person name="Salamov A."/>
            <person name="Shapiro H."/>
            <person name="Nishiyama T."/>
            <person name="Perroud P.-F."/>
            <person name="Lindquist E."/>
            <person name="Kamisugi Y."/>
            <person name="Tanahashi T."/>
            <person name="Sakakibara K."/>
            <person name="Fujita T."/>
            <person name="Oishi K."/>
            <person name="Shin-I T."/>
            <person name="Kuroki Y."/>
            <person name="Toyoda A."/>
            <person name="Suzuki Y."/>
            <person name="Hashimoto A."/>
            <person name="Yamaguchi K."/>
            <person name="Sugano A."/>
            <person name="Kohara Y."/>
            <person name="Fujiyama A."/>
            <person name="Anterola A."/>
            <person name="Aoki S."/>
            <person name="Ashton N."/>
            <person name="Barbazuk W.B."/>
            <person name="Barker E."/>
            <person name="Bennetzen J."/>
            <person name="Bezanilla M."/>
            <person name="Blankenship R."/>
            <person name="Cho S.H."/>
            <person name="Dutcher S."/>
            <person name="Estelle M."/>
            <person name="Fawcett J.A."/>
            <person name="Gundlach H."/>
            <person name="Hanada K."/>
            <person name="Heyl A."/>
            <person name="Hicks K.A."/>
            <person name="Hugh J."/>
            <person name="Lohr M."/>
            <person name="Mayer K."/>
            <person name="Melkozernov A."/>
            <person name="Murata T."/>
            <person name="Nelson D."/>
            <person name="Pils B."/>
            <person name="Prigge M."/>
            <person name="Reiss B."/>
            <person name="Renner T."/>
            <person name="Rombauts S."/>
            <person name="Rushton P."/>
            <person name="Sanderfoot A."/>
            <person name="Schween G."/>
            <person name="Shiu S.-H."/>
            <person name="Stueber K."/>
            <person name="Theodoulou F.L."/>
            <person name="Tu H."/>
            <person name="Van de Peer Y."/>
            <person name="Verrier P.J."/>
            <person name="Waters E."/>
            <person name="Wood A."/>
            <person name="Yang L."/>
            <person name="Cove D."/>
            <person name="Cuming A."/>
            <person name="Hasebe M."/>
            <person name="Lucas S."/>
            <person name="Mishler D.B."/>
            <person name="Reski R."/>
            <person name="Grigoriev I."/>
            <person name="Quatrano R.S."/>
            <person name="Boore J.L."/>
        </authorList>
    </citation>
    <scope>NUCLEOTIDE SEQUENCE [LARGE SCALE GENOMIC DNA]</scope>
    <source>
        <strain evidence="7 8">cv. Gransden 2004</strain>
    </source>
</reference>
<feature type="region of interest" description="Disordered" evidence="5">
    <location>
        <begin position="169"/>
        <end position="234"/>
    </location>
</feature>
<evidence type="ECO:0000256" key="4">
    <source>
        <dbReference type="RuleBase" id="RU364012"/>
    </source>
</evidence>
<dbReference type="Gramene" id="Pp3c4_26270V3.1">
    <property type="protein sequence ID" value="Pp3c4_26270V3.1"/>
    <property type="gene ID" value="Pp3c4_26270"/>
</dbReference>
<reference evidence="6 8" key="2">
    <citation type="journal article" date="2018" name="Plant J.">
        <title>The Physcomitrella patens chromosome-scale assembly reveals moss genome structure and evolution.</title>
        <authorList>
            <person name="Lang D."/>
            <person name="Ullrich K.K."/>
            <person name="Murat F."/>
            <person name="Fuchs J."/>
            <person name="Jenkins J."/>
            <person name="Haas F.B."/>
            <person name="Piednoel M."/>
            <person name="Gundlach H."/>
            <person name="Van Bel M."/>
            <person name="Meyberg R."/>
            <person name="Vives C."/>
            <person name="Morata J."/>
            <person name="Symeonidi A."/>
            <person name="Hiss M."/>
            <person name="Muchero W."/>
            <person name="Kamisugi Y."/>
            <person name="Saleh O."/>
            <person name="Blanc G."/>
            <person name="Decker E.L."/>
            <person name="van Gessel N."/>
            <person name="Grimwood J."/>
            <person name="Hayes R.D."/>
            <person name="Graham S.W."/>
            <person name="Gunter L.E."/>
            <person name="McDaniel S.F."/>
            <person name="Hoernstein S.N.W."/>
            <person name="Larsson A."/>
            <person name="Li F.W."/>
            <person name="Perroud P.F."/>
            <person name="Phillips J."/>
            <person name="Ranjan P."/>
            <person name="Rokshar D.S."/>
            <person name="Rothfels C.J."/>
            <person name="Schneider L."/>
            <person name="Shu S."/>
            <person name="Stevenson D.W."/>
            <person name="Thummler F."/>
            <person name="Tillich M."/>
            <person name="Villarreal Aguilar J.C."/>
            <person name="Widiez T."/>
            <person name="Wong G.K."/>
            <person name="Wymore A."/>
            <person name="Zhang Y."/>
            <person name="Zimmer A.D."/>
            <person name="Quatrano R.S."/>
            <person name="Mayer K.F.X."/>
            <person name="Goodstein D."/>
            <person name="Casacuberta J.M."/>
            <person name="Vandepoele K."/>
            <person name="Reski R."/>
            <person name="Cuming A.C."/>
            <person name="Tuskan G.A."/>
            <person name="Maumus F."/>
            <person name="Salse J."/>
            <person name="Schmutz J."/>
            <person name="Rensing S.A."/>
        </authorList>
    </citation>
    <scope>NUCLEOTIDE SEQUENCE [LARGE SCALE GENOMIC DNA]</scope>
    <source>
        <strain evidence="7 8">cv. Gransden 2004</strain>
    </source>
</reference>
<evidence type="ECO:0000313" key="8">
    <source>
        <dbReference type="Proteomes" id="UP000006727"/>
    </source>
</evidence>
<accession>A0A2K1KQ11</accession>
<evidence type="ECO:0000256" key="1">
    <source>
        <dbReference type="ARBA" id="ARBA00008956"/>
    </source>
</evidence>
<comment type="similarity">
    <text evidence="1 4">Belongs to the Frigida family.</text>
</comment>
<dbReference type="InterPro" id="IPR012474">
    <property type="entry name" value="Frigida"/>
</dbReference>